<evidence type="ECO:0000313" key="15">
    <source>
        <dbReference type="WBParaSite" id="PTRK_0001426100.1"/>
    </source>
</evidence>
<dbReference type="Pfam" id="PF01400">
    <property type="entry name" value="Astacin"/>
    <property type="match status" value="1"/>
</dbReference>
<evidence type="ECO:0000256" key="3">
    <source>
        <dbReference type="ARBA" id="ARBA00022723"/>
    </source>
</evidence>
<evidence type="ECO:0000313" key="14">
    <source>
        <dbReference type="Proteomes" id="UP000038045"/>
    </source>
</evidence>
<dbReference type="PANTHER" id="PTHR10127:SF780">
    <property type="entry name" value="METALLOENDOPEPTIDASE"/>
    <property type="match status" value="1"/>
</dbReference>
<reference evidence="15" key="1">
    <citation type="submission" date="2017-02" db="UniProtKB">
        <authorList>
            <consortium name="WormBaseParasite"/>
        </authorList>
    </citation>
    <scope>IDENTIFICATION</scope>
</reference>
<dbReference type="Proteomes" id="UP000038045">
    <property type="component" value="Unplaced"/>
</dbReference>
<dbReference type="AlphaFoldDB" id="A0A0N4ZZF1"/>
<dbReference type="GO" id="GO:0006508">
    <property type="term" value="P:proteolysis"/>
    <property type="evidence" value="ECO:0007669"/>
    <property type="project" value="UniProtKB-KW"/>
</dbReference>
<keyword evidence="3 9" id="KW-0479">Metal-binding</keyword>
<evidence type="ECO:0000259" key="13">
    <source>
        <dbReference type="PROSITE" id="PS51864"/>
    </source>
</evidence>
<proteinExistence type="predicted"/>
<comment type="cofactor">
    <cofactor evidence="9 10">
        <name>Zn(2+)</name>
        <dbReference type="ChEBI" id="CHEBI:29105"/>
    </cofactor>
    <text evidence="9 10">Binds 1 zinc ion per subunit.</text>
</comment>
<evidence type="ECO:0000256" key="7">
    <source>
        <dbReference type="ARBA" id="ARBA00023157"/>
    </source>
</evidence>
<feature type="compositionally biased region" description="Low complexity" evidence="11">
    <location>
        <begin position="159"/>
        <end position="169"/>
    </location>
</feature>
<keyword evidence="5 9" id="KW-0862">Zinc</keyword>
<dbReference type="GO" id="GO:0008270">
    <property type="term" value="F:zinc ion binding"/>
    <property type="evidence" value="ECO:0007669"/>
    <property type="project" value="UniProtKB-UniRule"/>
</dbReference>
<evidence type="ECO:0000256" key="4">
    <source>
        <dbReference type="ARBA" id="ARBA00022801"/>
    </source>
</evidence>
<evidence type="ECO:0000256" key="11">
    <source>
        <dbReference type="SAM" id="MobiDB-lite"/>
    </source>
</evidence>
<dbReference type="InterPro" id="IPR024079">
    <property type="entry name" value="MetalloPept_cat_dom_sf"/>
</dbReference>
<feature type="domain" description="EGF-like" evidence="12">
    <location>
        <begin position="405"/>
        <end position="446"/>
    </location>
</feature>
<comment type="caution">
    <text evidence="8">Lacks conserved residue(s) required for the propagation of feature annotation.</text>
</comment>
<dbReference type="SMART" id="SM00235">
    <property type="entry name" value="ZnMc"/>
    <property type="match status" value="1"/>
</dbReference>
<keyword evidence="2 10" id="KW-0645">Protease</keyword>
<evidence type="ECO:0000256" key="6">
    <source>
        <dbReference type="ARBA" id="ARBA00023049"/>
    </source>
</evidence>
<dbReference type="WBParaSite" id="PTRK_0001426100.1">
    <property type="protein sequence ID" value="PTRK_0001426100.1"/>
    <property type="gene ID" value="PTRK_0001426100"/>
</dbReference>
<feature type="compositionally biased region" description="Polar residues" evidence="11">
    <location>
        <begin position="108"/>
        <end position="156"/>
    </location>
</feature>
<keyword evidence="1 8" id="KW-0245">EGF-like domain</keyword>
<dbReference type="InterPro" id="IPR001506">
    <property type="entry name" value="Peptidase_M12A"/>
</dbReference>
<dbReference type="InterPro" id="IPR000742">
    <property type="entry name" value="EGF"/>
</dbReference>
<dbReference type="InterPro" id="IPR035914">
    <property type="entry name" value="Sperma_CUB_dom_sf"/>
</dbReference>
<keyword evidence="7 8" id="KW-1015">Disulfide bond</keyword>
<dbReference type="STRING" id="131310.A0A0N4ZZF1"/>
<dbReference type="PROSITE" id="PS50026">
    <property type="entry name" value="EGF_3"/>
    <property type="match status" value="1"/>
</dbReference>
<organism evidence="14 15">
    <name type="scientific">Parastrongyloides trichosuri</name>
    <name type="common">Possum-specific nematode worm</name>
    <dbReference type="NCBI Taxonomy" id="131310"/>
    <lineage>
        <taxon>Eukaryota</taxon>
        <taxon>Metazoa</taxon>
        <taxon>Ecdysozoa</taxon>
        <taxon>Nematoda</taxon>
        <taxon>Chromadorea</taxon>
        <taxon>Rhabditida</taxon>
        <taxon>Tylenchina</taxon>
        <taxon>Panagrolaimomorpha</taxon>
        <taxon>Strongyloidoidea</taxon>
        <taxon>Strongyloididae</taxon>
        <taxon>Parastrongyloides</taxon>
    </lineage>
</organism>
<sequence length="563" mass="63842">MFNPTLFQGDIMLRDVQMEYIIDDMKKQLDETSATTTMEPETVTTEIPITDEIDLTPTIEMTESIELNYTSAETDQTTYFPETDSTNRNYTDNTTDISNTISIETNYTTEETSRTDQTSDIQNTGSTEINIISGTDQTTDITNTESTNFNYTTEESPQTDETTNNNNTDSIKTSEMTQAPNVTTTKQTTIAILSPNPNEIKLSGNNSRFKRNDNSNNNPFVYNWNLPILYYSEPLINQDNLVKAMKLIHQNTCIRFVRNKKYITTGQGINFYRGYGCWSFIGLVFENQPQEISLDVGCDDNVGIIQHQIGHALGLLHQQMHVNVSLYNDIDSEKIKDGFESNMIVLKNYKTLETSSDYDYGSGMIFDDKNIGVNGSQVIKPKIKYYNGMRSNRKKLNFNDYKIINKYYCNNKCPNKLTTCKNGGYQDPNHCYSCKCPGGYDGKDCDDIPKSIGACGVKSNKAQGILKALVGKGISNCYYHIKSEQFSKIYLYLDASLTNEMPTCTGDSSLEIKYRINKDVTGLCLCGFNRNITIVSDGNFVIIHYNGKSLFHYFRLLYKQIYV</sequence>
<evidence type="ECO:0000256" key="8">
    <source>
        <dbReference type="PROSITE-ProRule" id="PRU00076"/>
    </source>
</evidence>
<dbReference type="PROSITE" id="PS01186">
    <property type="entry name" value="EGF_2"/>
    <property type="match status" value="1"/>
</dbReference>
<keyword evidence="6 10" id="KW-0482">Metalloprotease</keyword>
<dbReference type="PROSITE" id="PS00022">
    <property type="entry name" value="EGF_1"/>
    <property type="match status" value="1"/>
</dbReference>
<evidence type="ECO:0000256" key="1">
    <source>
        <dbReference type="ARBA" id="ARBA00022536"/>
    </source>
</evidence>
<dbReference type="SUPFAM" id="SSF49854">
    <property type="entry name" value="Spermadhesin, CUB domain"/>
    <property type="match status" value="1"/>
</dbReference>
<dbReference type="PRINTS" id="PR00480">
    <property type="entry name" value="ASTACIN"/>
</dbReference>
<feature type="binding site" evidence="9">
    <location>
        <position position="311"/>
    </location>
    <ligand>
        <name>Zn(2+)</name>
        <dbReference type="ChEBI" id="CHEBI:29105"/>
        <note>catalytic</note>
    </ligand>
</feature>
<dbReference type="SUPFAM" id="SSF55486">
    <property type="entry name" value="Metalloproteases ('zincins'), catalytic domain"/>
    <property type="match status" value="1"/>
</dbReference>
<feature type="binding site" evidence="9">
    <location>
        <position position="307"/>
    </location>
    <ligand>
        <name>Zn(2+)</name>
        <dbReference type="ChEBI" id="CHEBI:29105"/>
        <note>catalytic</note>
    </ligand>
</feature>
<dbReference type="GO" id="GO:0004222">
    <property type="term" value="F:metalloendopeptidase activity"/>
    <property type="evidence" value="ECO:0007669"/>
    <property type="project" value="UniProtKB-UniRule"/>
</dbReference>
<evidence type="ECO:0000256" key="5">
    <source>
        <dbReference type="ARBA" id="ARBA00022833"/>
    </source>
</evidence>
<dbReference type="PROSITE" id="PS51864">
    <property type="entry name" value="ASTACIN"/>
    <property type="match status" value="1"/>
</dbReference>
<name>A0A0N4ZZF1_PARTI</name>
<feature type="domain" description="Peptidase M12A" evidence="13">
    <location>
        <begin position="198"/>
        <end position="410"/>
    </location>
</feature>
<keyword evidence="14" id="KW-1185">Reference proteome</keyword>
<feature type="binding site" evidence="9">
    <location>
        <position position="317"/>
    </location>
    <ligand>
        <name>Zn(2+)</name>
        <dbReference type="ChEBI" id="CHEBI:29105"/>
        <note>catalytic</note>
    </ligand>
</feature>
<dbReference type="EC" id="3.4.24.-" evidence="10"/>
<evidence type="ECO:0000259" key="12">
    <source>
        <dbReference type="PROSITE" id="PS50026"/>
    </source>
</evidence>
<feature type="disulfide bond" evidence="8">
    <location>
        <begin position="436"/>
        <end position="445"/>
    </location>
</feature>
<evidence type="ECO:0000256" key="10">
    <source>
        <dbReference type="RuleBase" id="RU361183"/>
    </source>
</evidence>
<keyword evidence="4 10" id="KW-0378">Hydrolase</keyword>
<protein>
    <recommendedName>
        <fullName evidence="10">Metalloendopeptidase</fullName>
        <ecNumber evidence="10">3.4.24.-</ecNumber>
    </recommendedName>
</protein>
<evidence type="ECO:0000256" key="2">
    <source>
        <dbReference type="ARBA" id="ARBA00022670"/>
    </source>
</evidence>
<dbReference type="PANTHER" id="PTHR10127">
    <property type="entry name" value="DISCOIDIN, CUB, EGF, LAMININ , AND ZINC METALLOPROTEASE DOMAIN CONTAINING"/>
    <property type="match status" value="1"/>
</dbReference>
<dbReference type="Gene3D" id="3.40.390.10">
    <property type="entry name" value="Collagenase (Catalytic Domain)"/>
    <property type="match status" value="1"/>
</dbReference>
<feature type="region of interest" description="Disordered" evidence="11">
    <location>
        <begin position="108"/>
        <end position="172"/>
    </location>
</feature>
<evidence type="ECO:0000256" key="9">
    <source>
        <dbReference type="PROSITE-ProRule" id="PRU01211"/>
    </source>
</evidence>
<dbReference type="InterPro" id="IPR006026">
    <property type="entry name" value="Peptidase_Metallo"/>
</dbReference>
<accession>A0A0N4ZZF1</accession>